<evidence type="ECO:0000313" key="2">
    <source>
        <dbReference type="Proteomes" id="UP000196317"/>
    </source>
</evidence>
<comment type="caution">
    <text evidence="1">The sequence shown here is derived from an EMBL/GenBank/DDBJ whole genome shotgun (WGS) entry which is preliminary data.</text>
</comment>
<evidence type="ECO:0000313" key="1">
    <source>
        <dbReference type="EMBL" id="OUT06691.1"/>
    </source>
</evidence>
<dbReference type="AlphaFoldDB" id="A0A1Y5MDP7"/>
<gene>
    <name evidence="1" type="ORF">B9N65_10790</name>
</gene>
<organism evidence="1 2">
    <name type="scientific">Campylobacter concisus</name>
    <dbReference type="NCBI Taxonomy" id="199"/>
    <lineage>
        <taxon>Bacteria</taxon>
        <taxon>Pseudomonadati</taxon>
        <taxon>Campylobacterota</taxon>
        <taxon>Epsilonproteobacteria</taxon>
        <taxon>Campylobacterales</taxon>
        <taxon>Campylobacteraceae</taxon>
        <taxon>Campylobacter</taxon>
    </lineage>
</organism>
<sequence>MLKGYGKSLGKDVGVAFLKGIVELWKTSYEKLEENYNEIMHTRYTYKFNEAYALNNISYKPMSIKEAYDKDSTNSYCYYPVMIYQNYISLNLNRLFLGANISSGGLDYNSFIYYDIDHKKNKLSFNLASKLALNNLSTYLCLDELRGAGNEIDARYFNYARSRYTESDVEIRELNLDVKEE</sequence>
<name>A0A1Y5MDP7_9BACT</name>
<feature type="non-terminal residue" evidence="1">
    <location>
        <position position="181"/>
    </location>
</feature>
<reference evidence="1 2" key="1">
    <citation type="submission" date="2017-04" db="EMBL/GenBank/DDBJ databases">
        <title>Complete genome of Campylobacter concisus ATCC 33237T and draft genomes for an additional eight well characterized C. concisus strains.</title>
        <authorList>
            <person name="Cornelius A.J."/>
            <person name="Miller W.G."/>
            <person name="Lastovica A.J."/>
            <person name="On S.L."/>
            <person name="French N.P."/>
            <person name="Vandenberg O."/>
            <person name="Biggs P.J."/>
        </authorList>
    </citation>
    <scope>NUCLEOTIDE SEQUENCE [LARGE SCALE GENOMIC DNA]</scope>
    <source>
        <strain evidence="1 2">CCUG 19995</strain>
    </source>
</reference>
<protein>
    <submittedName>
        <fullName evidence="1">Uncharacterized protein</fullName>
    </submittedName>
</protein>
<dbReference type="EMBL" id="NDYN01000033">
    <property type="protein sequence ID" value="OUT06691.1"/>
    <property type="molecule type" value="Genomic_DNA"/>
</dbReference>
<dbReference type="RefSeq" id="WP_180385156.1">
    <property type="nucleotide sequence ID" value="NZ_NDYN01000033.1"/>
</dbReference>
<accession>A0A1Y5MDP7</accession>
<proteinExistence type="predicted"/>
<dbReference type="Proteomes" id="UP000196317">
    <property type="component" value="Unassembled WGS sequence"/>
</dbReference>